<sequence length="57" mass="6379">NAEARQPGKAPNFSVNWTVGDQALEVINATTGKDDMGRPSRLCKHALYSRWVRLHSK</sequence>
<evidence type="ECO:0000313" key="2">
    <source>
        <dbReference type="EMBL" id="KAL0184839.1"/>
    </source>
</evidence>
<organism evidence="2 3">
    <name type="scientific">Cirrhinus mrigala</name>
    <name type="common">Mrigala</name>
    <dbReference type="NCBI Taxonomy" id="683832"/>
    <lineage>
        <taxon>Eukaryota</taxon>
        <taxon>Metazoa</taxon>
        <taxon>Chordata</taxon>
        <taxon>Craniata</taxon>
        <taxon>Vertebrata</taxon>
        <taxon>Euteleostomi</taxon>
        <taxon>Actinopterygii</taxon>
        <taxon>Neopterygii</taxon>
        <taxon>Teleostei</taxon>
        <taxon>Ostariophysi</taxon>
        <taxon>Cypriniformes</taxon>
        <taxon>Cyprinidae</taxon>
        <taxon>Labeoninae</taxon>
        <taxon>Labeonini</taxon>
        <taxon>Cirrhinus</taxon>
    </lineage>
</organism>
<dbReference type="EMBL" id="JAMKFB020000009">
    <property type="protein sequence ID" value="KAL0184839.1"/>
    <property type="molecule type" value="Genomic_DNA"/>
</dbReference>
<dbReference type="AlphaFoldDB" id="A0ABD0QF64"/>
<feature type="non-terminal residue" evidence="2">
    <location>
        <position position="57"/>
    </location>
</feature>
<keyword evidence="3" id="KW-1185">Reference proteome</keyword>
<dbReference type="PROSITE" id="PS50141">
    <property type="entry name" value="A_DEAMIN_EDITASE"/>
    <property type="match status" value="1"/>
</dbReference>
<comment type="caution">
    <text evidence="2">The sequence shown here is derived from an EMBL/GenBank/DDBJ whole genome shotgun (WGS) entry which is preliminary data.</text>
</comment>
<name>A0ABD0QF64_CIRMR</name>
<dbReference type="PANTHER" id="PTHR10910:SF58">
    <property type="entry name" value="DOUBLE-STRANDED RNA-SPECIFIC EDITASE 1"/>
    <property type="match status" value="1"/>
</dbReference>
<gene>
    <name evidence="2" type="ORF">M9458_020535</name>
</gene>
<protein>
    <recommendedName>
        <fullName evidence="1">A to I editase domain-containing protein</fullName>
    </recommendedName>
</protein>
<reference evidence="2 3" key="1">
    <citation type="submission" date="2024-05" db="EMBL/GenBank/DDBJ databases">
        <title>Genome sequencing and assembly of Indian major carp, Cirrhinus mrigala (Hamilton, 1822).</title>
        <authorList>
            <person name="Mohindra V."/>
            <person name="Chowdhury L.M."/>
            <person name="Lal K."/>
            <person name="Jena J.K."/>
        </authorList>
    </citation>
    <scope>NUCLEOTIDE SEQUENCE [LARGE SCALE GENOMIC DNA]</scope>
    <source>
        <strain evidence="2">CM1030</strain>
        <tissue evidence="2">Blood</tissue>
    </source>
</reference>
<proteinExistence type="predicted"/>
<evidence type="ECO:0000313" key="3">
    <source>
        <dbReference type="Proteomes" id="UP001529510"/>
    </source>
</evidence>
<dbReference type="Pfam" id="PF02137">
    <property type="entry name" value="A_deamin"/>
    <property type="match status" value="1"/>
</dbReference>
<feature type="domain" description="A to I editase" evidence="1">
    <location>
        <begin position="1"/>
        <end position="57"/>
    </location>
</feature>
<feature type="non-terminal residue" evidence="2">
    <location>
        <position position="1"/>
    </location>
</feature>
<evidence type="ECO:0000259" key="1">
    <source>
        <dbReference type="PROSITE" id="PS50141"/>
    </source>
</evidence>
<dbReference type="InterPro" id="IPR002466">
    <property type="entry name" value="A_deamin"/>
</dbReference>
<dbReference type="Proteomes" id="UP001529510">
    <property type="component" value="Unassembled WGS sequence"/>
</dbReference>
<accession>A0ABD0QF64</accession>
<dbReference type="PANTHER" id="PTHR10910">
    <property type="entry name" value="EUKARYOTE SPECIFIC DSRNA BINDING PROTEIN"/>
    <property type="match status" value="1"/>
</dbReference>